<evidence type="ECO:0000313" key="1">
    <source>
        <dbReference type="EMBL" id="HJE38477.1"/>
    </source>
</evidence>
<sequence>MIAAIYDVHTHDLDRANAVVNLPLGAAVPPEGCYSVGIHPWDAGMADGAAVRWLRESAADSRVVAIGETGFDALRGGDMDRQEELFREHASLSRIYGKPMIIHNVRGTDRLISIRRELRPAEPWIIHGFRGKPELARQLVREGFYLSVGERFNRDSLAEIPAERLLLESDDSAVDVREIARMVGTGLRDVSYLLGNGR</sequence>
<name>A0A921E7Q5_9BACT</name>
<accession>A0A921E7Q5</accession>
<dbReference type="GO" id="GO:0016788">
    <property type="term" value="F:hydrolase activity, acting on ester bonds"/>
    <property type="evidence" value="ECO:0007669"/>
    <property type="project" value="InterPro"/>
</dbReference>
<dbReference type="InterPro" id="IPR001130">
    <property type="entry name" value="TatD-like"/>
</dbReference>
<reference evidence="1" key="2">
    <citation type="submission" date="2021-09" db="EMBL/GenBank/DDBJ databases">
        <authorList>
            <person name="Gilroy R."/>
        </authorList>
    </citation>
    <scope>NUCLEOTIDE SEQUENCE</scope>
    <source>
        <strain evidence="1">4100</strain>
    </source>
</reference>
<dbReference type="InterPro" id="IPR032466">
    <property type="entry name" value="Metal_Hydrolase"/>
</dbReference>
<dbReference type="PANTHER" id="PTHR46124:SF2">
    <property type="entry name" value="D-AMINOACYL-TRNA DEACYLASE"/>
    <property type="match status" value="1"/>
</dbReference>
<dbReference type="PANTHER" id="PTHR46124">
    <property type="entry name" value="D-AMINOACYL-TRNA DEACYLASE"/>
    <property type="match status" value="1"/>
</dbReference>
<proteinExistence type="predicted"/>
<organism evidence="1 2">
    <name type="scientific">Candidatus Amulumruptor caecigallinarius</name>
    <dbReference type="NCBI Taxonomy" id="2109911"/>
    <lineage>
        <taxon>Bacteria</taxon>
        <taxon>Pseudomonadati</taxon>
        <taxon>Bacteroidota</taxon>
        <taxon>Bacteroidia</taxon>
        <taxon>Bacteroidales</taxon>
        <taxon>Muribaculaceae</taxon>
        <taxon>Candidatus Amulumruptor</taxon>
    </lineage>
</organism>
<dbReference type="SUPFAM" id="SSF51556">
    <property type="entry name" value="Metallo-dependent hydrolases"/>
    <property type="match status" value="1"/>
</dbReference>
<keyword evidence="1" id="KW-0378">Hydrolase</keyword>
<dbReference type="AlphaFoldDB" id="A0A921E7Q5"/>
<protein>
    <submittedName>
        <fullName evidence="1">TatD family hydrolase</fullName>
    </submittedName>
</protein>
<reference evidence="1" key="1">
    <citation type="journal article" date="2021" name="PeerJ">
        <title>Extensive microbial diversity within the chicken gut microbiome revealed by metagenomics and culture.</title>
        <authorList>
            <person name="Gilroy R."/>
            <person name="Ravi A."/>
            <person name="Getino M."/>
            <person name="Pursley I."/>
            <person name="Horton D.L."/>
            <person name="Alikhan N.F."/>
            <person name="Baker D."/>
            <person name="Gharbi K."/>
            <person name="Hall N."/>
            <person name="Watson M."/>
            <person name="Adriaenssens E.M."/>
            <person name="Foster-Nyarko E."/>
            <person name="Jarju S."/>
            <person name="Secka A."/>
            <person name="Antonio M."/>
            <person name="Oren A."/>
            <person name="Chaudhuri R.R."/>
            <person name="La Ragione R."/>
            <person name="Hildebrand F."/>
            <person name="Pallen M.J."/>
        </authorList>
    </citation>
    <scope>NUCLEOTIDE SEQUENCE</scope>
    <source>
        <strain evidence="1">4100</strain>
    </source>
</reference>
<comment type="caution">
    <text evidence="1">The sequence shown here is derived from an EMBL/GenBank/DDBJ whole genome shotgun (WGS) entry which is preliminary data.</text>
</comment>
<gene>
    <name evidence="1" type="ORF">K8V47_01750</name>
</gene>
<dbReference type="Proteomes" id="UP000711407">
    <property type="component" value="Unassembled WGS sequence"/>
</dbReference>
<dbReference type="Pfam" id="PF01026">
    <property type="entry name" value="TatD_DNase"/>
    <property type="match status" value="1"/>
</dbReference>
<dbReference type="EMBL" id="DYXT01000015">
    <property type="protein sequence ID" value="HJE38477.1"/>
    <property type="molecule type" value="Genomic_DNA"/>
</dbReference>
<dbReference type="Gene3D" id="3.20.20.140">
    <property type="entry name" value="Metal-dependent hydrolases"/>
    <property type="match status" value="1"/>
</dbReference>
<evidence type="ECO:0000313" key="2">
    <source>
        <dbReference type="Proteomes" id="UP000711407"/>
    </source>
</evidence>
<dbReference type="GO" id="GO:0005829">
    <property type="term" value="C:cytosol"/>
    <property type="evidence" value="ECO:0007669"/>
    <property type="project" value="TreeGrafter"/>
</dbReference>